<dbReference type="PANTHER" id="PTHR43423:SF1">
    <property type="entry name" value="ABC TRANSPORTER I FAMILY MEMBER 17"/>
    <property type="match status" value="1"/>
</dbReference>
<evidence type="ECO:0000313" key="6">
    <source>
        <dbReference type="EMBL" id="KAA9300227.1"/>
    </source>
</evidence>
<dbReference type="PROSITE" id="PS50893">
    <property type="entry name" value="ABC_TRANSPORTER_2"/>
    <property type="match status" value="1"/>
</dbReference>
<dbReference type="Proteomes" id="UP000327148">
    <property type="component" value="Unassembled WGS sequence"/>
</dbReference>
<dbReference type="STRING" id="119206.AWM72_04870"/>
<keyword evidence="3" id="KW-0547">Nucleotide-binding</keyword>
<dbReference type="OrthoDB" id="9785080at2"/>
<reference evidence="6 7" key="1">
    <citation type="submission" date="2019-09" db="EMBL/GenBank/DDBJ databases">
        <title>Draft genome sequence assemblies of isolates from the urinary tract.</title>
        <authorList>
            <person name="Mores C.R."/>
            <person name="Putonti C."/>
            <person name="Wolfe A.J."/>
        </authorList>
    </citation>
    <scope>NUCLEOTIDE SEQUENCE [LARGE SCALE GENOMIC DNA]</scope>
    <source>
        <strain evidence="6 7">UMB623</strain>
    </source>
</reference>
<dbReference type="InterPro" id="IPR027417">
    <property type="entry name" value="P-loop_NTPase"/>
</dbReference>
<dbReference type="Pfam" id="PF00005">
    <property type="entry name" value="ABC_tran"/>
    <property type="match status" value="1"/>
</dbReference>
<dbReference type="RefSeq" id="WP_070431686.1">
    <property type="nucleotide sequence ID" value="NZ_VYWO01000006.1"/>
</dbReference>
<dbReference type="GO" id="GO:0005524">
    <property type="term" value="F:ATP binding"/>
    <property type="evidence" value="ECO:0007669"/>
    <property type="project" value="UniProtKB-KW"/>
</dbReference>
<keyword evidence="2" id="KW-0592">Phosphate transport</keyword>
<dbReference type="PANTHER" id="PTHR43423">
    <property type="entry name" value="ABC TRANSPORTER I FAMILY MEMBER 17"/>
    <property type="match status" value="1"/>
</dbReference>
<organism evidence="6 7">
    <name type="scientific">Aerococcus sanguinicola</name>
    <dbReference type="NCBI Taxonomy" id="119206"/>
    <lineage>
        <taxon>Bacteria</taxon>
        <taxon>Bacillati</taxon>
        <taxon>Bacillota</taxon>
        <taxon>Bacilli</taxon>
        <taxon>Lactobacillales</taxon>
        <taxon>Aerococcaceae</taxon>
        <taxon>Aerococcus</taxon>
    </lineage>
</organism>
<gene>
    <name evidence="6" type="ORF">F6I03_08740</name>
</gene>
<proteinExistence type="predicted"/>
<dbReference type="GO" id="GO:0022857">
    <property type="term" value="F:transmembrane transporter activity"/>
    <property type="evidence" value="ECO:0007669"/>
    <property type="project" value="UniProtKB-ARBA"/>
</dbReference>
<dbReference type="CDD" id="cd03225">
    <property type="entry name" value="ABC_cobalt_CbiO_domain1"/>
    <property type="match status" value="1"/>
</dbReference>
<dbReference type="InterPro" id="IPR003593">
    <property type="entry name" value="AAA+_ATPase"/>
</dbReference>
<name>A0A5N1GGX5_9LACT</name>
<evidence type="ECO:0000313" key="7">
    <source>
        <dbReference type="Proteomes" id="UP000327148"/>
    </source>
</evidence>
<dbReference type="SMART" id="SM00382">
    <property type="entry name" value="AAA"/>
    <property type="match status" value="1"/>
</dbReference>
<dbReference type="GO" id="GO:0006817">
    <property type="term" value="P:phosphate ion transport"/>
    <property type="evidence" value="ECO:0007669"/>
    <property type="project" value="UniProtKB-KW"/>
</dbReference>
<keyword evidence="4 6" id="KW-0067">ATP-binding</keyword>
<evidence type="ECO:0000256" key="1">
    <source>
        <dbReference type="ARBA" id="ARBA00022448"/>
    </source>
</evidence>
<comment type="caution">
    <text evidence="6">The sequence shown here is derived from an EMBL/GenBank/DDBJ whole genome shotgun (WGS) entry which is preliminary data.</text>
</comment>
<dbReference type="SUPFAM" id="SSF52540">
    <property type="entry name" value="P-loop containing nucleoside triphosphate hydrolases"/>
    <property type="match status" value="1"/>
</dbReference>
<feature type="domain" description="ABC transporter" evidence="5">
    <location>
        <begin position="2"/>
        <end position="222"/>
    </location>
</feature>
<evidence type="ECO:0000256" key="4">
    <source>
        <dbReference type="ARBA" id="ARBA00022840"/>
    </source>
</evidence>
<dbReference type="InterPro" id="IPR003439">
    <property type="entry name" value="ABC_transporter-like_ATP-bd"/>
</dbReference>
<dbReference type="GO" id="GO:0016887">
    <property type="term" value="F:ATP hydrolysis activity"/>
    <property type="evidence" value="ECO:0007669"/>
    <property type="project" value="InterPro"/>
</dbReference>
<evidence type="ECO:0000256" key="3">
    <source>
        <dbReference type="ARBA" id="ARBA00022741"/>
    </source>
</evidence>
<sequence>MLTLTDISYARDGRQILDKVNLQAQAGETLSINGPSGSGKSTILKIIAQLLNQDSGTVNYQGRPAQSYDYQHYRQEISYCVQNPLLFGKTVRDNFAFVAEVQQKPLDDSRIDQLKAALGLGHLADDQAVESLSGGERQRLALIRHLLFPPKILLLDEVVSSLDETSAKAVWDLVLAEVDRSDILAIWISHRPEDQKLADRSLYLVDGHLQEGGLLDGARTHD</sequence>
<dbReference type="AlphaFoldDB" id="A0A5N1GGX5"/>
<protein>
    <submittedName>
        <fullName evidence="6">ATP-binding cassette domain-containing protein</fullName>
    </submittedName>
</protein>
<keyword evidence="1" id="KW-0813">Transport</keyword>
<dbReference type="Gene3D" id="3.40.50.300">
    <property type="entry name" value="P-loop containing nucleotide triphosphate hydrolases"/>
    <property type="match status" value="1"/>
</dbReference>
<evidence type="ECO:0000256" key="2">
    <source>
        <dbReference type="ARBA" id="ARBA00022592"/>
    </source>
</evidence>
<accession>A0A5N1GGX5</accession>
<evidence type="ECO:0000259" key="5">
    <source>
        <dbReference type="PROSITE" id="PS50893"/>
    </source>
</evidence>
<dbReference type="EMBL" id="VYWO01000006">
    <property type="protein sequence ID" value="KAA9300227.1"/>
    <property type="molecule type" value="Genomic_DNA"/>
</dbReference>
<dbReference type="InterPro" id="IPR015856">
    <property type="entry name" value="ABC_transpr_CbiO/EcfA_su"/>
</dbReference>
<dbReference type="GO" id="GO:0016020">
    <property type="term" value="C:membrane"/>
    <property type="evidence" value="ECO:0007669"/>
    <property type="project" value="InterPro"/>
</dbReference>